<comment type="cofactor">
    <cofactor evidence="1">
        <name>[4Fe-4S] cluster</name>
        <dbReference type="ChEBI" id="CHEBI:49883"/>
    </cofactor>
</comment>
<keyword evidence="7" id="KW-0411">Iron-sulfur</keyword>
<dbReference type="GO" id="GO:0016491">
    <property type="term" value="F:oxidoreductase activity"/>
    <property type="evidence" value="ECO:0007669"/>
    <property type="project" value="UniProtKB-KW"/>
</dbReference>
<evidence type="ECO:0000256" key="6">
    <source>
        <dbReference type="ARBA" id="ARBA00023004"/>
    </source>
</evidence>
<dbReference type="PROSITE" id="PS51918">
    <property type="entry name" value="RADICAL_SAM"/>
    <property type="match status" value="1"/>
</dbReference>
<dbReference type="GO" id="GO:0046872">
    <property type="term" value="F:metal ion binding"/>
    <property type="evidence" value="ECO:0007669"/>
    <property type="project" value="UniProtKB-KW"/>
</dbReference>
<keyword evidence="5" id="KW-0560">Oxidoreductase</keyword>
<evidence type="ECO:0000259" key="8">
    <source>
        <dbReference type="PROSITE" id="PS51918"/>
    </source>
</evidence>
<dbReference type="PROSITE" id="PS01305">
    <property type="entry name" value="MOAA_NIFB_PQQE"/>
    <property type="match status" value="1"/>
</dbReference>
<evidence type="ECO:0000256" key="7">
    <source>
        <dbReference type="ARBA" id="ARBA00023014"/>
    </source>
</evidence>
<dbReference type="Gene3D" id="3.20.20.70">
    <property type="entry name" value="Aldolase class I"/>
    <property type="match status" value="1"/>
</dbReference>
<dbReference type="InterPro" id="IPR007197">
    <property type="entry name" value="rSAM"/>
</dbReference>
<accession>A0A7W8M4U3</accession>
<dbReference type="SUPFAM" id="SSF102114">
    <property type="entry name" value="Radical SAM enzymes"/>
    <property type="match status" value="1"/>
</dbReference>
<dbReference type="InterPro" id="IPR013785">
    <property type="entry name" value="Aldolase_TIM"/>
</dbReference>
<feature type="domain" description="Radical SAM core" evidence="8">
    <location>
        <begin position="25"/>
        <end position="246"/>
    </location>
</feature>
<dbReference type="GO" id="GO:0051539">
    <property type="term" value="F:4 iron, 4 sulfur cluster binding"/>
    <property type="evidence" value="ECO:0007669"/>
    <property type="project" value="UniProtKB-KW"/>
</dbReference>
<dbReference type="InterPro" id="IPR000385">
    <property type="entry name" value="MoaA_NifB_PqqE_Fe-S-bd_CS"/>
</dbReference>
<proteinExistence type="predicted"/>
<sequence>MSDCEILNPKMDYFTQLLEAKAYKEGIPLKGTFELTPRCNFNCNMCYVHLTDAQAKAIGRELTNEEWLDIARQAKDAGMLYLTLTGGEVFTRPKFRELYEALSDMGFLIQILTNGYLIDEKVMEWLKKKPPYELRFTLYGASNEAYEKVCGVKDGFDRVSHAIDLVLATDIPFYTVGTIVRENESDLQAMYQYAREKKFIFQHTIAVVHPVRGATANAWEHRIDMAALTEEELKEVKKVPRFYAKRKSALEICRSYRRGFWLTWDGKLQLCSFMTYPAISIKGREFLTAWERLLEELQSLQTPKECTTCKYEGFCQRCPGVLAAECGGPDQVEQAFCNKAKALYEIYFNGQEEI</sequence>
<dbReference type="PANTHER" id="PTHR11228:SF7">
    <property type="entry name" value="PQQA PEPTIDE CYCLASE"/>
    <property type="match status" value="1"/>
</dbReference>
<name>A0A7W8M4U3_9FIRM</name>
<evidence type="ECO:0000256" key="2">
    <source>
        <dbReference type="ARBA" id="ARBA00022485"/>
    </source>
</evidence>
<evidence type="ECO:0000313" key="9">
    <source>
        <dbReference type="EMBL" id="MBB5264189.1"/>
    </source>
</evidence>
<dbReference type="SFLD" id="SFLDG01067">
    <property type="entry name" value="SPASM/twitch_domain_containing"/>
    <property type="match status" value="1"/>
</dbReference>
<dbReference type="SFLD" id="SFLDG01386">
    <property type="entry name" value="main_SPASM_domain-containing"/>
    <property type="match status" value="1"/>
</dbReference>
<organism evidence="9 10">
    <name type="scientific">Catenibacillus scindens</name>
    <dbReference type="NCBI Taxonomy" id="673271"/>
    <lineage>
        <taxon>Bacteria</taxon>
        <taxon>Bacillati</taxon>
        <taxon>Bacillota</taxon>
        <taxon>Clostridia</taxon>
        <taxon>Lachnospirales</taxon>
        <taxon>Lachnospiraceae</taxon>
        <taxon>Catenibacillus</taxon>
    </lineage>
</organism>
<keyword evidence="10" id="KW-1185">Reference proteome</keyword>
<reference evidence="9 10" key="1">
    <citation type="submission" date="2020-08" db="EMBL/GenBank/DDBJ databases">
        <title>Genomic Encyclopedia of Type Strains, Phase IV (KMG-IV): sequencing the most valuable type-strain genomes for metagenomic binning, comparative biology and taxonomic classification.</title>
        <authorList>
            <person name="Goeker M."/>
        </authorList>
    </citation>
    <scope>NUCLEOTIDE SEQUENCE [LARGE SCALE GENOMIC DNA]</scope>
    <source>
        <strain evidence="9 10">DSM 106146</strain>
    </source>
</reference>
<protein>
    <submittedName>
        <fullName evidence="9">Radical SAM protein with 4Fe4S-binding SPASM domain</fullName>
    </submittedName>
</protein>
<dbReference type="InterPro" id="IPR058240">
    <property type="entry name" value="rSAM_sf"/>
</dbReference>
<evidence type="ECO:0000256" key="1">
    <source>
        <dbReference type="ARBA" id="ARBA00001966"/>
    </source>
</evidence>
<comment type="caution">
    <text evidence="9">The sequence shown here is derived from an EMBL/GenBank/DDBJ whole genome shotgun (WGS) entry which is preliminary data.</text>
</comment>
<dbReference type="CDD" id="cd01335">
    <property type="entry name" value="Radical_SAM"/>
    <property type="match status" value="1"/>
</dbReference>
<evidence type="ECO:0000256" key="4">
    <source>
        <dbReference type="ARBA" id="ARBA00022723"/>
    </source>
</evidence>
<gene>
    <name evidence="9" type="ORF">HNP82_001300</name>
</gene>
<dbReference type="AlphaFoldDB" id="A0A7W8M4U3"/>
<dbReference type="SFLD" id="SFLDS00029">
    <property type="entry name" value="Radical_SAM"/>
    <property type="match status" value="1"/>
</dbReference>
<evidence type="ECO:0000256" key="5">
    <source>
        <dbReference type="ARBA" id="ARBA00023002"/>
    </source>
</evidence>
<dbReference type="RefSeq" id="WP_183772686.1">
    <property type="nucleotide sequence ID" value="NZ_JACHFW010000004.1"/>
</dbReference>
<evidence type="ECO:0000313" key="10">
    <source>
        <dbReference type="Proteomes" id="UP000543642"/>
    </source>
</evidence>
<evidence type="ECO:0000256" key="3">
    <source>
        <dbReference type="ARBA" id="ARBA00022691"/>
    </source>
</evidence>
<keyword evidence="6" id="KW-0408">Iron</keyword>
<dbReference type="InterPro" id="IPR050377">
    <property type="entry name" value="Radical_SAM_PqqE_MftC-like"/>
</dbReference>
<keyword evidence="3" id="KW-0949">S-adenosyl-L-methionine</keyword>
<keyword evidence="4" id="KW-0479">Metal-binding</keyword>
<dbReference type="PANTHER" id="PTHR11228">
    <property type="entry name" value="RADICAL SAM DOMAIN PROTEIN"/>
    <property type="match status" value="1"/>
</dbReference>
<dbReference type="EMBL" id="JACHFW010000004">
    <property type="protein sequence ID" value="MBB5264189.1"/>
    <property type="molecule type" value="Genomic_DNA"/>
</dbReference>
<keyword evidence="2" id="KW-0004">4Fe-4S</keyword>
<dbReference type="Pfam" id="PF04055">
    <property type="entry name" value="Radical_SAM"/>
    <property type="match status" value="1"/>
</dbReference>
<dbReference type="Proteomes" id="UP000543642">
    <property type="component" value="Unassembled WGS sequence"/>
</dbReference>